<comment type="function">
    <text evidence="1">Specifically methylates the adenine in position 2030 of 23S rRNA.</text>
</comment>
<dbReference type="EC" id="2.1.1.266" evidence="1"/>
<dbReference type="Pfam" id="PF04378">
    <property type="entry name" value="RsmJ"/>
    <property type="match status" value="1"/>
</dbReference>
<feature type="binding site" evidence="1">
    <location>
        <position position="99"/>
    </location>
    <ligand>
        <name>S-adenosyl-L-methionine</name>
        <dbReference type="ChEBI" id="CHEBI:59789"/>
    </ligand>
</feature>
<dbReference type="InterPro" id="IPR029063">
    <property type="entry name" value="SAM-dependent_MTases_sf"/>
</dbReference>
<keyword evidence="3" id="KW-1185">Reference proteome</keyword>
<feature type="binding site" evidence="1">
    <location>
        <position position="117"/>
    </location>
    <ligand>
        <name>S-adenosyl-L-methionine</name>
        <dbReference type="ChEBI" id="CHEBI:59789"/>
    </ligand>
</feature>
<proteinExistence type="inferred from homology"/>
<dbReference type="InterPro" id="IPR007473">
    <property type="entry name" value="RlmJ"/>
</dbReference>
<keyword evidence="1 2" id="KW-0808">Transferase</keyword>
<protein>
    <recommendedName>
        <fullName evidence="1">Ribosomal RNA large subunit methyltransferase J</fullName>
        <ecNumber evidence="1">2.1.1.266</ecNumber>
    </recommendedName>
    <alternativeName>
        <fullName evidence="1">23S rRNA (adenine(2030)-N6)-methyltransferase</fullName>
    </alternativeName>
    <alternativeName>
        <fullName evidence="1">23S rRNA m6A2030 methyltransferase</fullName>
    </alternativeName>
</protein>
<reference evidence="3" key="1">
    <citation type="journal article" date="2019" name="Int. J. Syst. Evol. Microbiol.">
        <title>The Global Catalogue of Microorganisms (GCM) 10K type strain sequencing project: providing services to taxonomists for standard genome sequencing and annotation.</title>
        <authorList>
            <consortium name="The Broad Institute Genomics Platform"/>
            <consortium name="The Broad Institute Genome Sequencing Center for Infectious Disease"/>
            <person name="Wu L."/>
            <person name="Ma J."/>
        </authorList>
    </citation>
    <scope>NUCLEOTIDE SEQUENCE [LARGE SCALE GENOMIC DNA]</scope>
    <source>
        <strain evidence="3">CECT 8570</strain>
    </source>
</reference>
<gene>
    <name evidence="1" type="primary">rlmJ</name>
    <name evidence="2" type="ORF">ACFOX3_06185</name>
</gene>
<keyword evidence="1" id="KW-0698">rRNA processing</keyword>
<keyword evidence="1" id="KW-0694">RNA-binding</keyword>
<comment type="caution">
    <text evidence="2">The sequence shown here is derived from an EMBL/GenBank/DDBJ whole genome shotgun (WGS) entry which is preliminary data.</text>
</comment>
<accession>A0ABV8V2E9</accession>
<feature type="site" description="Interaction with substrate rRNA" evidence="1">
    <location>
        <position position="4"/>
    </location>
</feature>
<comment type="catalytic activity">
    <reaction evidence="1">
        <text>adenosine(2030) in 23S rRNA + S-adenosyl-L-methionine = N(6)-methyladenosine(2030) in 23S rRNA + S-adenosyl-L-homocysteine + H(+)</text>
        <dbReference type="Rhea" id="RHEA:43736"/>
        <dbReference type="Rhea" id="RHEA-COMP:10668"/>
        <dbReference type="Rhea" id="RHEA-COMP:10669"/>
        <dbReference type="ChEBI" id="CHEBI:15378"/>
        <dbReference type="ChEBI" id="CHEBI:57856"/>
        <dbReference type="ChEBI" id="CHEBI:59789"/>
        <dbReference type="ChEBI" id="CHEBI:74411"/>
        <dbReference type="ChEBI" id="CHEBI:74449"/>
        <dbReference type="EC" id="2.1.1.266"/>
    </reaction>
</comment>
<feature type="binding site" evidence="1">
    <location>
        <position position="163"/>
    </location>
    <ligand>
        <name>S-adenosyl-L-methionine</name>
        <dbReference type="ChEBI" id="CHEBI:59789"/>
    </ligand>
</feature>
<dbReference type="Proteomes" id="UP001595840">
    <property type="component" value="Unassembled WGS sequence"/>
</dbReference>
<comment type="subunit">
    <text evidence="1">Monomer.</text>
</comment>
<evidence type="ECO:0000313" key="3">
    <source>
        <dbReference type="Proteomes" id="UP001595840"/>
    </source>
</evidence>
<keyword evidence="1 2" id="KW-0489">Methyltransferase</keyword>
<feature type="binding site" evidence="1">
    <location>
        <position position="19"/>
    </location>
    <ligand>
        <name>S-adenosyl-L-methionine</name>
        <dbReference type="ChEBI" id="CHEBI:59789"/>
    </ligand>
</feature>
<dbReference type="Gene3D" id="3.40.50.150">
    <property type="entry name" value="Vaccinia Virus protein VP39"/>
    <property type="match status" value="1"/>
</dbReference>
<dbReference type="PANTHER" id="PTHR37426">
    <property type="entry name" value="RIBOSOMAL RNA LARGE SUBUNIT METHYLTRANSFERASE J"/>
    <property type="match status" value="1"/>
</dbReference>
<feature type="active site" description="Proton acceptor" evidence="1">
    <location>
        <position position="163"/>
    </location>
</feature>
<dbReference type="PANTHER" id="PTHR37426:SF1">
    <property type="entry name" value="RIBOSOMAL RNA LARGE SUBUNIT METHYLTRANSFERASE J"/>
    <property type="match status" value="1"/>
</dbReference>
<evidence type="ECO:0000256" key="1">
    <source>
        <dbReference type="HAMAP-Rule" id="MF_00934"/>
    </source>
</evidence>
<dbReference type="HAMAP" id="MF_00934">
    <property type="entry name" value="23SrRNA_methyltr_J"/>
    <property type="match status" value="1"/>
</dbReference>
<dbReference type="RefSeq" id="WP_290263988.1">
    <property type="nucleotide sequence ID" value="NZ_JAUFQG010000006.1"/>
</dbReference>
<evidence type="ECO:0000313" key="2">
    <source>
        <dbReference type="EMBL" id="MFC4361883.1"/>
    </source>
</evidence>
<keyword evidence="1" id="KW-0949">S-adenosyl-L-methionine</keyword>
<name>A0ABV8V2E9_9GAMM</name>
<dbReference type="GO" id="GO:0036307">
    <property type="term" value="F:23S rRNA (adenine(2030)-N(6))-methyltransferase activity"/>
    <property type="evidence" value="ECO:0007669"/>
    <property type="project" value="UniProtKB-EC"/>
</dbReference>
<feature type="binding site" evidence="1">
    <location>
        <position position="42"/>
    </location>
    <ligand>
        <name>S-adenosyl-L-methionine</name>
        <dbReference type="ChEBI" id="CHEBI:59789"/>
    </ligand>
</feature>
<comment type="similarity">
    <text evidence="1">Belongs to the RlmJ family.</text>
</comment>
<sequence>MLSYRHAFHAGNFADLLKHTTLVAILEHLCEKPGAVHYIETHAGAGKYRLDSQMAQKTGEFNQGIGRLWHAPALPGLLGDYLRAVQAVNHGELLFYPGSPLFAAQTLRQQDRLHLCELHNTDFPLLQQSLQNDRRATCYHEDGYKKSLALVPPLSKRGLVMIDPSYEVKSEYQQVVTQLKQLHKRFATGVYALWYPVIDATRVNELSRALKNSGIKRIQRFEFGLSKNHETPGMNASGMIVINPPWRLKQELEENFTWLIDKVYRDTQAYWLAEELVGE</sequence>
<feature type="binding site" evidence="1">
    <location>
        <begin position="142"/>
        <end position="143"/>
    </location>
    <ligand>
        <name>S-adenosyl-L-methionine</name>
        <dbReference type="ChEBI" id="CHEBI:59789"/>
    </ligand>
</feature>
<organism evidence="2 3">
    <name type="scientific">Simiduia curdlanivorans</name>
    <dbReference type="NCBI Taxonomy" id="1492769"/>
    <lineage>
        <taxon>Bacteria</taxon>
        <taxon>Pseudomonadati</taxon>
        <taxon>Pseudomonadota</taxon>
        <taxon>Gammaproteobacteria</taxon>
        <taxon>Cellvibrionales</taxon>
        <taxon>Cellvibrionaceae</taxon>
        <taxon>Simiduia</taxon>
    </lineage>
</organism>
<dbReference type="EMBL" id="JBHSCX010000004">
    <property type="protein sequence ID" value="MFC4361883.1"/>
    <property type="molecule type" value="Genomic_DNA"/>
</dbReference>
<dbReference type="SUPFAM" id="SSF53335">
    <property type="entry name" value="S-adenosyl-L-methionine-dependent methyltransferases"/>
    <property type="match status" value="1"/>
</dbReference>